<evidence type="ECO:0000256" key="1">
    <source>
        <dbReference type="ARBA" id="ARBA00010529"/>
    </source>
</evidence>
<evidence type="ECO:0000256" key="3">
    <source>
        <dbReference type="SAM" id="MobiDB-lite"/>
    </source>
</evidence>
<reference evidence="5" key="1">
    <citation type="journal article" date="2019" name="Int. J. Syst. Evol. Microbiol.">
        <title>The Global Catalogue of Microorganisms (GCM) 10K type strain sequencing project: providing services to taxonomists for standard genome sequencing and annotation.</title>
        <authorList>
            <consortium name="The Broad Institute Genomics Platform"/>
            <consortium name="The Broad Institute Genome Sequencing Center for Infectious Disease"/>
            <person name="Wu L."/>
            <person name="Ma J."/>
        </authorList>
    </citation>
    <scope>NUCLEOTIDE SEQUENCE [LARGE SCALE GENOMIC DNA]</scope>
    <source>
        <strain evidence="5">KCTC 62192</strain>
    </source>
</reference>
<evidence type="ECO:0000313" key="4">
    <source>
        <dbReference type="EMBL" id="MFC2969142.1"/>
    </source>
</evidence>
<evidence type="ECO:0000256" key="2">
    <source>
        <dbReference type="ARBA" id="ARBA00023125"/>
    </source>
</evidence>
<dbReference type="EMBL" id="JBHRSK010000010">
    <property type="protein sequence ID" value="MFC2969142.1"/>
    <property type="molecule type" value="Genomic_DNA"/>
</dbReference>
<comment type="caution">
    <text evidence="4">The sequence shown here is derived from an EMBL/GenBank/DDBJ whole genome shotgun (WGS) entry which is preliminary data.</text>
</comment>
<feature type="compositionally biased region" description="Low complexity" evidence="3">
    <location>
        <begin position="14"/>
        <end position="48"/>
    </location>
</feature>
<dbReference type="Gene3D" id="4.10.520.10">
    <property type="entry name" value="IHF-like DNA-binding proteins"/>
    <property type="match status" value="1"/>
</dbReference>
<sequence>MATPPKKTSRGKRSSAVPAPRPSSAAGAAGAAARAAAEPAPLAPGRAGVSLETPSTAAAKPSGQEAKPLHRKELFGRVMAMSGAKKKDVKPIAEAVLTVLGAALEAGEELNLPPLGKVRIARRNANGAAEVLTLKLRRPTGTKESGKAPLAVRDGGR</sequence>
<protein>
    <submittedName>
        <fullName evidence="4">HU family DNA-binding protein</fullName>
    </submittedName>
</protein>
<dbReference type="GO" id="GO:0003677">
    <property type="term" value="F:DNA binding"/>
    <property type="evidence" value="ECO:0007669"/>
    <property type="project" value="UniProtKB-KW"/>
</dbReference>
<comment type="similarity">
    <text evidence="1">Belongs to the bacterial histone-like protein family.</text>
</comment>
<keyword evidence="2 4" id="KW-0238">DNA-binding</keyword>
<dbReference type="RefSeq" id="WP_377833848.1">
    <property type="nucleotide sequence ID" value="NZ_JBHRSK010000010.1"/>
</dbReference>
<gene>
    <name evidence="4" type="ORF">ACFOES_13635</name>
</gene>
<feature type="region of interest" description="Disordered" evidence="3">
    <location>
        <begin position="1"/>
        <end position="67"/>
    </location>
</feature>
<feature type="region of interest" description="Disordered" evidence="3">
    <location>
        <begin position="138"/>
        <end position="157"/>
    </location>
</feature>
<accession>A0ABV7AJH6</accession>
<dbReference type="Pfam" id="PF00216">
    <property type="entry name" value="Bac_DNA_binding"/>
    <property type="match status" value="1"/>
</dbReference>
<proteinExistence type="inferred from homology"/>
<dbReference type="SUPFAM" id="SSF47729">
    <property type="entry name" value="IHF-like DNA-binding proteins"/>
    <property type="match status" value="1"/>
</dbReference>
<keyword evidence="5" id="KW-1185">Reference proteome</keyword>
<organism evidence="4 5">
    <name type="scientific">Acidimangrovimonas pyrenivorans</name>
    <dbReference type="NCBI Taxonomy" id="2030798"/>
    <lineage>
        <taxon>Bacteria</taxon>
        <taxon>Pseudomonadati</taxon>
        <taxon>Pseudomonadota</taxon>
        <taxon>Alphaproteobacteria</taxon>
        <taxon>Rhodobacterales</taxon>
        <taxon>Paracoccaceae</taxon>
        <taxon>Acidimangrovimonas</taxon>
    </lineage>
</organism>
<dbReference type="InterPro" id="IPR010992">
    <property type="entry name" value="IHF-like_DNA-bd_dom_sf"/>
</dbReference>
<evidence type="ECO:0000313" key="5">
    <source>
        <dbReference type="Proteomes" id="UP001595443"/>
    </source>
</evidence>
<dbReference type="InterPro" id="IPR000119">
    <property type="entry name" value="Hist_DNA-bd"/>
</dbReference>
<name>A0ABV7AJH6_9RHOB</name>
<dbReference type="Proteomes" id="UP001595443">
    <property type="component" value="Unassembled WGS sequence"/>
</dbReference>